<protein>
    <submittedName>
        <fullName evidence="1">Uncharacterized protein</fullName>
    </submittedName>
</protein>
<dbReference type="AlphaFoldDB" id="A0A0E9QFP6"/>
<accession>A0A0E9QFP6</accession>
<name>A0A0E9QFP6_ANGAN</name>
<reference evidence="1" key="1">
    <citation type="submission" date="2014-11" db="EMBL/GenBank/DDBJ databases">
        <authorList>
            <person name="Amaro Gonzalez C."/>
        </authorList>
    </citation>
    <scope>NUCLEOTIDE SEQUENCE</scope>
</reference>
<reference evidence="1" key="2">
    <citation type="journal article" date="2015" name="Fish Shellfish Immunol.">
        <title>Early steps in the European eel (Anguilla anguilla)-Vibrio vulnificus interaction in the gills: Role of the RtxA13 toxin.</title>
        <authorList>
            <person name="Callol A."/>
            <person name="Pajuelo D."/>
            <person name="Ebbesson L."/>
            <person name="Teles M."/>
            <person name="MacKenzie S."/>
            <person name="Amaro C."/>
        </authorList>
    </citation>
    <scope>NUCLEOTIDE SEQUENCE</scope>
</reference>
<organism evidence="1">
    <name type="scientific">Anguilla anguilla</name>
    <name type="common">European freshwater eel</name>
    <name type="synonym">Muraena anguilla</name>
    <dbReference type="NCBI Taxonomy" id="7936"/>
    <lineage>
        <taxon>Eukaryota</taxon>
        <taxon>Metazoa</taxon>
        <taxon>Chordata</taxon>
        <taxon>Craniata</taxon>
        <taxon>Vertebrata</taxon>
        <taxon>Euteleostomi</taxon>
        <taxon>Actinopterygii</taxon>
        <taxon>Neopterygii</taxon>
        <taxon>Teleostei</taxon>
        <taxon>Anguilliformes</taxon>
        <taxon>Anguillidae</taxon>
        <taxon>Anguilla</taxon>
    </lineage>
</organism>
<sequence>MKAPMTSGTFARWMLATGSCSSNGPPCLPPSSQLTPTSQTPLIPMTCLCFKIRVWLFCITRYAA</sequence>
<evidence type="ECO:0000313" key="1">
    <source>
        <dbReference type="EMBL" id="JAH15619.1"/>
    </source>
</evidence>
<dbReference type="EMBL" id="GBXM01092958">
    <property type="protein sequence ID" value="JAH15619.1"/>
    <property type="molecule type" value="Transcribed_RNA"/>
</dbReference>
<proteinExistence type="predicted"/>